<protein>
    <submittedName>
        <fullName evidence="5">Diguanylate cyclase</fullName>
        <ecNumber evidence="5">2.7.7.65</ecNumber>
    </submittedName>
</protein>
<evidence type="ECO:0000259" key="2">
    <source>
        <dbReference type="PROSITE" id="PS50113"/>
    </source>
</evidence>
<dbReference type="Gene3D" id="3.30.70.270">
    <property type="match status" value="1"/>
</dbReference>
<dbReference type="SMART" id="SM00091">
    <property type="entry name" value="PAS"/>
    <property type="match status" value="3"/>
</dbReference>
<feature type="domain" description="GGDEF" evidence="3">
    <location>
        <begin position="583"/>
        <end position="719"/>
    </location>
</feature>
<dbReference type="InterPro" id="IPR013767">
    <property type="entry name" value="PAS_fold"/>
</dbReference>
<dbReference type="PANTHER" id="PTHR43155:SF2">
    <property type="entry name" value="CYCLIC DI-GMP PHOSPHODIESTERASE PA4108"/>
    <property type="match status" value="1"/>
</dbReference>
<dbReference type="SMART" id="SM00267">
    <property type="entry name" value="GGDEF"/>
    <property type="match status" value="1"/>
</dbReference>
<dbReference type="InterPro" id="IPR043128">
    <property type="entry name" value="Rev_trsase/Diguanyl_cyclase"/>
</dbReference>
<dbReference type="GO" id="GO:0006355">
    <property type="term" value="P:regulation of DNA-templated transcription"/>
    <property type="evidence" value="ECO:0007669"/>
    <property type="project" value="InterPro"/>
</dbReference>
<dbReference type="SUPFAM" id="SSF55073">
    <property type="entry name" value="Nucleotide cyclase"/>
    <property type="match status" value="1"/>
</dbReference>
<dbReference type="Gene3D" id="3.30.450.20">
    <property type="entry name" value="PAS domain"/>
    <property type="match status" value="3"/>
</dbReference>
<evidence type="ECO:0000313" key="5">
    <source>
        <dbReference type="EMBL" id="MCC3145229.1"/>
    </source>
</evidence>
<accession>A0AAW4X095</accession>
<dbReference type="SUPFAM" id="SSF109604">
    <property type="entry name" value="HD-domain/PDEase-like"/>
    <property type="match status" value="1"/>
</dbReference>
<feature type="domain" description="PAS" evidence="1">
    <location>
        <begin position="430"/>
        <end position="474"/>
    </location>
</feature>
<dbReference type="Gene3D" id="3.30.450.40">
    <property type="match status" value="1"/>
</dbReference>
<dbReference type="Pfam" id="PF13487">
    <property type="entry name" value="HD_5"/>
    <property type="match status" value="1"/>
</dbReference>
<dbReference type="PROSITE" id="PS50887">
    <property type="entry name" value="GGDEF"/>
    <property type="match status" value="1"/>
</dbReference>
<dbReference type="Pfam" id="PF13188">
    <property type="entry name" value="PAS_8"/>
    <property type="match status" value="1"/>
</dbReference>
<dbReference type="PROSITE" id="PS51832">
    <property type="entry name" value="HD_GYP"/>
    <property type="match status" value="1"/>
</dbReference>
<feature type="domain" description="PAC" evidence="2">
    <location>
        <begin position="239"/>
        <end position="291"/>
    </location>
</feature>
<sequence>MQIEAKEIEVPKMIIKKWQKVVNIMASLLDVPAALIMKLEAPYIKVLLASENQDNPYLAGDKEKMDGLYCEYVIKTGEKLEVINALKDPQWQNNPDLDLAMIAYHGRPLYWPDGQIFGTICILDKKENEFSEKVERLVLTFKELIEANLEIIYTDQKMKKLKNKYSTTLYSIGDGVITTDLQGKVTMMNAAAEDMTGWEFEQAAGKKLTNVFQIESSEDGSVLENPVHKVLQAGKVVGLANDTTLIAKDGSSLQIADTAAPIKADDGEMRGVILVFSDVTKEYKYKEELLNSRNLINSTLDSLSDHICVLDLNAQITHVNQAWYEFLQENNIELEKLTEGANLIDNFSLIIAEKAEKYQKLTKALKAVISGERKKFSLEFSLGLSEKKNYYFCRITSLCDFNSDFKSCGAVISIENITERKLAEIKVIREKEWLNSIFESGVDSMVKVDNKHRIIDINDRFREVFKYELEEIKGLNLDQVMDQGKANTADRELTCNFLEGKEVQSESTRYDKYCNPRECLVRGIPVIAEGKFLGGFAIYIDITERKEKERKITHMSFHDGLTGLYNRLYLEEAFERYNTGRQLPISLIMFDLNGLKIINDSYGHKIGDQMLIKAAEVFKESFRQEDIISRWGGDEFVILLPQTSQEEAEQIYQRFKEVEIEVQVAEQEYIPVSIAGGISTKYKVDNNIYNVLQRAEDKMYKNKLLKKQSGQNKMLKTMLATLEEKSQENDCHAKRLEELALLLGQDLDLSVDEQNRLSLLATLHDIGKITVPEKILRKPGELSPEEWEVMKKHPGTGFRLCSAIDDFSHIVYEVFSHHEHWDGSGYPRAIKGKEIPLLARVIAIVDSYDVMRNGRPYKRALSKEEALEEIQKNAGTQFDPELALKFVAMMKEKPLLN</sequence>
<proteinExistence type="predicted"/>
<dbReference type="InterPro" id="IPR029787">
    <property type="entry name" value="Nucleotide_cyclase"/>
</dbReference>
<organism evidence="5 6">
    <name type="scientific">Halanaerobium polyolivorans</name>
    <dbReference type="NCBI Taxonomy" id="2886943"/>
    <lineage>
        <taxon>Bacteria</taxon>
        <taxon>Bacillati</taxon>
        <taxon>Bacillota</taxon>
        <taxon>Clostridia</taxon>
        <taxon>Halanaerobiales</taxon>
        <taxon>Halanaerobiaceae</taxon>
        <taxon>Halanaerobium</taxon>
    </lineage>
</organism>
<keyword evidence="6" id="KW-1185">Reference proteome</keyword>
<evidence type="ECO:0000313" key="6">
    <source>
        <dbReference type="Proteomes" id="UP001199296"/>
    </source>
</evidence>
<dbReference type="SUPFAM" id="SSF55781">
    <property type="entry name" value="GAF domain-like"/>
    <property type="match status" value="1"/>
</dbReference>
<reference evidence="5 6" key="1">
    <citation type="submission" date="2021-10" db="EMBL/GenBank/DDBJ databases">
        <authorList>
            <person name="Grouzdev D.S."/>
            <person name="Pantiukh K.S."/>
            <person name="Krutkina M.S."/>
        </authorList>
    </citation>
    <scope>NUCLEOTIDE SEQUENCE [LARGE SCALE GENOMIC DNA]</scope>
    <source>
        <strain evidence="5 6">Z-7514</strain>
    </source>
</reference>
<dbReference type="Gene3D" id="1.10.3210.10">
    <property type="entry name" value="Hypothetical protein af1432"/>
    <property type="match status" value="1"/>
</dbReference>
<dbReference type="EMBL" id="JAJFAT010000009">
    <property type="protein sequence ID" value="MCC3145229.1"/>
    <property type="molecule type" value="Genomic_DNA"/>
</dbReference>
<dbReference type="Pfam" id="PF13426">
    <property type="entry name" value="PAS_9"/>
    <property type="match status" value="1"/>
</dbReference>
<dbReference type="InterPro" id="IPR035965">
    <property type="entry name" value="PAS-like_dom_sf"/>
</dbReference>
<evidence type="ECO:0000259" key="1">
    <source>
        <dbReference type="PROSITE" id="PS50112"/>
    </source>
</evidence>
<dbReference type="InterPro" id="IPR029016">
    <property type="entry name" value="GAF-like_dom_sf"/>
</dbReference>
<feature type="domain" description="PAS" evidence="1">
    <location>
        <begin position="161"/>
        <end position="234"/>
    </location>
</feature>
<name>A0AAW4X095_9FIRM</name>
<dbReference type="Pfam" id="PF00990">
    <property type="entry name" value="GGDEF"/>
    <property type="match status" value="1"/>
</dbReference>
<dbReference type="SUPFAM" id="SSF55785">
    <property type="entry name" value="PYP-like sensor domain (PAS domain)"/>
    <property type="match status" value="3"/>
</dbReference>
<comment type="caution">
    <text evidence="5">The sequence shown here is derived from an EMBL/GenBank/DDBJ whole genome shotgun (WGS) entry which is preliminary data.</text>
</comment>
<keyword evidence="5" id="KW-0548">Nucleotidyltransferase</keyword>
<dbReference type="PANTHER" id="PTHR43155">
    <property type="entry name" value="CYCLIC DI-GMP PHOSPHODIESTERASE PA4108-RELATED"/>
    <property type="match status" value="1"/>
</dbReference>
<dbReference type="Proteomes" id="UP001199296">
    <property type="component" value="Unassembled WGS sequence"/>
</dbReference>
<evidence type="ECO:0000259" key="3">
    <source>
        <dbReference type="PROSITE" id="PS50887"/>
    </source>
</evidence>
<dbReference type="CDD" id="cd00077">
    <property type="entry name" value="HDc"/>
    <property type="match status" value="1"/>
</dbReference>
<dbReference type="SMART" id="SM00086">
    <property type="entry name" value="PAC"/>
    <property type="match status" value="2"/>
</dbReference>
<feature type="domain" description="HD-GYP" evidence="4">
    <location>
        <begin position="707"/>
        <end position="897"/>
    </location>
</feature>
<dbReference type="RefSeq" id="WP_229345816.1">
    <property type="nucleotide sequence ID" value="NZ_JAJFAT010000009.1"/>
</dbReference>
<dbReference type="CDD" id="cd01949">
    <property type="entry name" value="GGDEF"/>
    <property type="match status" value="1"/>
</dbReference>
<dbReference type="CDD" id="cd00130">
    <property type="entry name" value="PAS"/>
    <property type="match status" value="2"/>
</dbReference>
<dbReference type="EC" id="2.7.7.65" evidence="5"/>
<dbReference type="InterPro" id="IPR003607">
    <property type="entry name" value="HD/PDEase_dom"/>
</dbReference>
<dbReference type="PROSITE" id="PS50112">
    <property type="entry name" value="PAS"/>
    <property type="match status" value="2"/>
</dbReference>
<dbReference type="InterPro" id="IPR037522">
    <property type="entry name" value="HD_GYP_dom"/>
</dbReference>
<keyword evidence="5" id="KW-0808">Transferase</keyword>
<dbReference type="Pfam" id="PF00989">
    <property type="entry name" value="PAS"/>
    <property type="match status" value="1"/>
</dbReference>
<dbReference type="NCBIfam" id="TIGR00229">
    <property type="entry name" value="sensory_box"/>
    <property type="match status" value="2"/>
</dbReference>
<dbReference type="SMART" id="SM00471">
    <property type="entry name" value="HDc"/>
    <property type="match status" value="1"/>
</dbReference>
<gene>
    <name evidence="5" type="ORF">LJ207_07820</name>
</gene>
<dbReference type="InterPro" id="IPR000700">
    <property type="entry name" value="PAS-assoc_C"/>
</dbReference>
<dbReference type="PROSITE" id="PS50113">
    <property type="entry name" value="PAC"/>
    <property type="match status" value="1"/>
</dbReference>
<dbReference type="InterPro" id="IPR000014">
    <property type="entry name" value="PAS"/>
</dbReference>
<dbReference type="GO" id="GO:0052621">
    <property type="term" value="F:diguanylate cyclase activity"/>
    <property type="evidence" value="ECO:0007669"/>
    <property type="project" value="UniProtKB-EC"/>
</dbReference>
<evidence type="ECO:0000259" key="4">
    <source>
        <dbReference type="PROSITE" id="PS51832"/>
    </source>
</evidence>
<dbReference type="NCBIfam" id="TIGR00254">
    <property type="entry name" value="GGDEF"/>
    <property type="match status" value="1"/>
</dbReference>
<dbReference type="AlphaFoldDB" id="A0AAW4X095"/>
<dbReference type="InterPro" id="IPR001610">
    <property type="entry name" value="PAC"/>
</dbReference>
<dbReference type="InterPro" id="IPR000160">
    <property type="entry name" value="GGDEF_dom"/>
</dbReference>